<evidence type="ECO:0000256" key="1">
    <source>
        <dbReference type="ARBA" id="ARBA00022737"/>
    </source>
</evidence>
<dbReference type="OrthoDB" id="629492at2759"/>
<gene>
    <name evidence="5" type="ORF">Glove_256g161</name>
</gene>
<accession>A0A397IFL7</accession>
<feature type="compositionally biased region" description="Polar residues" evidence="4">
    <location>
        <begin position="20"/>
        <end position="31"/>
    </location>
</feature>
<dbReference type="InterPro" id="IPR019734">
    <property type="entry name" value="TPR_rpt"/>
</dbReference>
<dbReference type="PANTHER" id="PTHR44858">
    <property type="entry name" value="TETRATRICOPEPTIDE REPEAT PROTEIN 6"/>
    <property type="match status" value="1"/>
</dbReference>
<dbReference type="Gene3D" id="1.25.40.10">
    <property type="entry name" value="Tetratricopeptide repeat domain"/>
    <property type="match status" value="2"/>
</dbReference>
<feature type="region of interest" description="Disordered" evidence="4">
    <location>
        <begin position="20"/>
        <end position="47"/>
    </location>
</feature>
<evidence type="ECO:0000256" key="3">
    <source>
        <dbReference type="PROSITE-ProRule" id="PRU00339"/>
    </source>
</evidence>
<keyword evidence="6" id="KW-1185">Reference proteome</keyword>
<keyword evidence="2 3" id="KW-0802">TPR repeat</keyword>
<feature type="repeat" description="TPR" evidence="3">
    <location>
        <begin position="84"/>
        <end position="117"/>
    </location>
</feature>
<comment type="caution">
    <text evidence="5">The sequence shown here is derived from an EMBL/GenBank/DDBJ whole genome shotgun (WGS) entry which is preliminary data.</text>
</comment>
<reference evidence="5 6" key="1">
    <citation type="submission" date="2018-08" db="EMBL/GenBank/DDBJ databases">
        <title>Genome and evolution of the arbuscular mycorrhizal fungus Diversispora epigaea (formerly Glomus versiforme) and its bacterial endosymbionts.</title>
        <authorList>
            <person name="Sun X."/>
            <person name="Fei Z."/>
            <person name="Harrison M."/>
        </authorList>
    </citation>
    <scope>NUCLEOTIDE SEQUENCE [LARGE SCALE GENOMIC DNA]</scope>
    <source>
        <strain evidence="5 6">IT104</strain>
    </source>
</reference>
<dbReference type="InterPro" id="IPR011990">
    <property type="entry name" value="TPR-like_helical_dom_sf"/>
</dbReference>
<evidence type="ECO:0000313" key="5">
    <source>
        <dbReference type="EMBL" id="RHZ71560.1"/>
    </source>
</evidence>
<organism evidence="5 6">
    <name type="scientific">Diversispora epigaea</name>
    <dbReference type="NCBI Taxonomy" id="1348612"/>
    <lineage>
        <taxon>Eukaryota</taxon>
        <taxon>Fungi</taxon>
        <taxon>Fungi incertae sedis</taxon>
        <taxon>Mucoromycota</taxon>
        <taxon>Glomeromycotina</taxon>
        <taxon>Glomeromycetes</taxon>
        <taxon>Diversisporales</taxon>
        <taxon>Diversisporaceae</taxon>
        <taxon>Diversispora</taxon>
    </lineage>
</organism>
<evidence type="ECO:0000256" key="4">
    <source>
        <dbReference type="SAM" id="MobiDB-lite"/>
    </source>
</evidence>
<dbReference type="STRING" id="1348612.A0A397IFL7"/>
<evidence type="ECO:0000256" key="2">
    <source>
        <dbReference type="ARBA" id="ARBA00022803"/>
    </source>
</evidence>
<sequence>MKLIGEKKILALWKSFTSRVNPEDPQTQQPGSEMASPDHGSPKKSSLRHLKLSKYKIDYAKDYGTEKQVIHYCTKYLNDVPASYYTLCNRADAYCELKKYDRAMEDLNSAILLKPQRTNAWYLRGVVKGLKESYTDAIQDLNKVIMIDPNHCLALKFRAYCYYKLKEYEEALCDIKMVIIMGCADESTFINKVNIMKEIKKLNNSTQDLEVGGDNGAPLSVSDTKGKGKAY</sequence>
<dbReference type="Proteomes" id="UP000266861">
    <property type="component" value="Unassembled WGS sequence"/>
</dbReference>
<dbReference type="SMART" id="SM00028">
    <property type="entry name" value="TPR"/>
    <property type="match status" value="3"/>
</dbReference>
<dbReference type="EMBL" id="PQFF01000234">
    <property type="protein sequence ID" value="RHZ71560.1"/>
    <property type="molecule type" value="Genomic_DNA"/>
</dbReference>
<dbReference type="PROSITE" id="PS50005">
    <property type="entry name" value="TPR"/>
    <property type="match status" value="2"/>
</dbReference>
<proteinExistence type="predicted"/>
<keyword evidence="1" id="KW-0677">Repeat</keyword>
<dbReference type="PANTHER" id="PTHR44858:SF1">
    <property type="entry name" value="UDP-N-ACETYLGLUCOSAMINE--PEPTIDE N-ACETYLGLUCOSAMINYLTRANSFERASE SPINDLY-RELATED"/>
    <property type="match status" value="1"/>
</dbReference>
<dbReference type="SUPFAM" id="SSF48452">
    <property type="entry name" value="TPR-like"/>
    <property type="match status" value="1"/>
</dbReference>
<feature type="repeat" description="TPR" evidence="3">
    <location>
        <begin position="118"/>
        <end position="151"/>
    </location>
</feature>
<dbReference type="Pfam" id="PF13181">
    <property type="entry name" value="TPR_8"/>
    <property type="match status" value="2"/>
</dbReference>
<dbReference type="AlphaFoldDB" id="A0A397IFL7"/>
<dbReference type="InterPro" id="IPR050498">
    <property type="entry name" value="Ycf3"/>
</dbReference>
<evidence type="ECO:0000313" key="6">
    <source>
        <dbReference type="Proteomes" id="UP000266861"/>
    </source>
</evidence>
<protein>
    <submittedName>
        <fullName evidence="5">Uncharacterized protein</fullName>
    </submittedName>
</protein>
<name>A0A397IFL7_9GLOM</name>